<geneLocation type="plasmid" evidence="2">
    <name>psj05684a</name>
</geneLocation>
<dbReference type="EMBL" id="CP023069">
    <property type="protein sequence ID" value="ASY67370.1"/>
    <property type="molecule type" value="Genomic_DNA"/>
</dbReference>
<name>A0A249PN67_9HYPH</name>
<evidence type="ECO:0000313" key="2">
    <source>
        <dbReference type="Proteomes" id="UP000217211"/>
    </source>
</evidence>
<dbReference type="KEGG" id="esj:SJ05684_a40570"/>
<organism evidence="1 2">
    <name type="scientific">Sinorhizobium sojae CCBAU 05684</name>
    <dbReference type="NCBI Taxonomy" id="716928"/>
    <lineage>
        <taxon>Bacteria</taxon>
        <taxon>Pseudomonadati</taxon>
        <taxon>Pseudomonadota</taxon>
        <taxon>Alphaproteobacteria</taxon>
        <taxon>Hyphomicrobiales</taxon>
        <taxon>Rhizobiaceae</taxon>
        <taxon>Sinorhizobium/Ensifer group</taxon>
        <taxon>Sinorhizobium</taxon>
    </lineage>
</organism>
<dbReference type="Proteomes" id="UP000217211">
    <property type="component" value="Plasmid pSJ05684a"/>
</dbReference>
<accession>A0A249PN67</accession>
<protein>
    <submittedName>
        <fullName evidence="1">Uncharacterized protein</fullName>
    </submittedName>
</protein>
<dbReference type="AlphaFoldDB" id="A0A249PN67"/>
<proteinExistence type="predicted"/>
<dbReference type="eggNOG" id="ENOG5031T2W">
    <property type="taxonomic scope" value="Bacteria"/>
</dbReference>
<gene>
    <name evidence="1" type="ORF">SJ05684_a40570</name>
</gene>
<keyword evidence="2" id="KW-1185">Reference proteome</keyword>
<evidence type="ECO:0000313" key="1">
    <source>
        <dbReference type="EMBL" id="ASY67370.1"/>
    </source>
</evidence>
<keyword evidence="1" id="KW-0614">Plasmid</keyword>
<reference evidence="1 2" key="1">
    <citation type="submission" date="2017-08" db="EMBL/GenBank/DDBJ databases">
        <title>Multipartite genome sequences of Sinorhizobium species nodulating soybeans.</title>
        <authorList>
            <person name="Tian C.F."/>
        </authorList>
    </citation>
    <scope>NUCLEOTIDE SEQUENCE [LARGE SCALE GENOMIC DNA]</scope>
    <source>
        <strain evidence="1 2">CCBAU 05684</strain>
        <plasmid evidence="2">psj05684a</plasmid>
    </source>
</reference>
<sequence>MNDDRKGRDNPLACGNIPVSLYAETGSKRLDLKCFAQKSDAKMMRREALLDEDYVGVEAATDQAGF</sequence>